<proteinExistence type="predicted"/>
<reference evidence="1 2" key="1">
    <citation type="journal article" date="2021" name="Plant Biotechnol. J.">
        <title>Multi-omics assisted identification of the key and species-specific regulatory components of drought-tolerant mechanisms in Gossypium stocksii.</title>
        <authorList>
            <person name="Yu D."/>
            <person name="Ke L."/>
            <person name="Zhang D."/>
            <person name="Wu Y."/>
            <person name="Sun Y."/>
            <person name="Mei J."/>
            <person name="Sun J."/>
            <person name="Sun Y."/>
        </authorList>
    </citation>
    <scope>NUCLEOTIDE SEQUENCE [LARGE SCALE GENOMIC DNA]</scope>
    <source>
        <strain evidence="2">cv. E1</strain>
        <tissue evidence="1">Leaf</tissue>
    </source>
</reference>
<accession>A0A9D3ZFK7</accession>
<sequence length="56" mass="6257">MPTEFEHVTTTPKFKRCKVSAVQDFPPGCKRGTTSDFGLHKQIVVDQGKYSLSISK</sequence>
<dbReference type="Proteomes" id="UP000828251">
    <property type="component" value="Unassembled WGS sequence"/>
</dbReference>
<organism evidence="1 2">
    <name type="scientific">Gossypium stocksii</name>
    <dbReference type="NCBI Taxonomy" id="47602"/>
    <lineage>
        <taxon>Eukaryota</taxon>
        <taxon>Viridiplantae</taxon>
        <taxon>Streptophyta</taxon>
        <taxon>Embryophyta</taxon>
        <taxon>Tracheophyta</taxon>
        <taxon>Spermatophyta</taxon>
        <taxon>Magnoliopsida</taxon>
        <taxon>eudicotyledons</taxon>
        <taxon>Gunneridae</taxon>
        <taxon>Pentapetalae</taxon>
        <taxon>rosids</taxon>
        <taxon>malvids</taxon>
        <taxon>Malvales</taxon>
        <taxon>Malvaceae</taxon>
        <taxon>Malvoideae</taxon>
        <taxon>Gossypium</taxon>
    </lineage>
</organism>
<name>A0A9D3ZFK7_9ROSI</name>
<protein>
    <submittedName>
        <fullName evidence="1">Uncharacterized protein</fullName>
    </submittedName>
</protein>
<comment type="caution">
    <text evidence="1">The sequence shown here is derived from an EMBL/GenBank/DDBJ whole genome shotgun (WGS) entry which is preliminary data.</text>
</comment>
<dbReference type="AlphaFoldDB" id="A0A9D3ZFK7"/>
<dbReference type="EMBL" id="JAIQCV010000013">
    <property type="protein sequence ID" value="KAH1031805.1"/>
    <property type="molecule type" value="Genomic_DNA"/>
</dbReference>
<gene>
    <name evidence="1" type="ORF">J1N35_043979</name>
</gene>
<evidence type="ECO:0000313" key="1">
    <source>
        <dbReference type="EMBL" id="KAH1031805.1"/>
    </source>
</evidence>
<evidence type="ECO:0000313" key="2">
    <source>
        <dbReference type="Proteomes" id="UP000828251"/>
    </source>
</evidence>
<keyword evidence="2" id="KW-1185">Reference proteome</keyword>